<name>A0ABP6B1U5_9ACTN</name>
<dbReference type="RefSeq" id="WP_344174541.1">
    <property type="nucleotide sequence ID" value="NZ_BAAARY010000037.1"/>
</dbReference>
<dbReference type="Gene3D" id="3.40.50.1580">
    <property type="entry name" value="Nucleoside phosphorylase domain"/>
    <property type="match status" value="1"/>
</dbReference>
<feature type="domain" description="PIN" evidence="3">
    <location>
        <begin position="1162"/>
        <end position="1289"/>
    </location>
</feature>
<feature type="domain" description="Nucleoside phosphorylase" evidence="2">
    <location>
        <begin position="84"/>
        <end position="326"/>
    </location>
</feature>
<dbReference type="PANTHER" id="PTHR46832">
    <property type="entry name" value="5'-METHYLTHIOADENOSINE/S-ADENOSYLHOMOCYSTEINE NUCLEOSIDASE"/>
    <property type="match status" value="1"/>
</dbReference>
<evidence type="ECO:0000256" key="1">
    <source>
        <dbReference type="SAM" id="MobiDB-lite"/>
    </source>
</evidence>
<dbReference type="InterPro" id="IPR035994">
    <property type="entry name" value="Nucleoside_phosphorylase_sf"/>
</dbReference>
<reference evidence="5" key="1">
    <citation type="journal article" date="2019" name="Int. J. Syst. Evol. Microbiol.">
        <title>The Global Catalogue of Microorganisms (GCM) 10K type strain sequencing project: providing services to taxonomists for standard genome sequencing and annotation.</title>
        <authorList>
            <consortium name="The Broad Institute Genomics Platform"/>
            <consortium name="The Broad Institute Genome Sequencing Center for Infectious Disease"/>
            <person name="Wu L."/>
            <person name="Ma J."/>
        </authorList>
    </citation>
    <scope>NUCLEOTIDE SEQUENCE [LARGE SCALE GENOMIC DNA]</scope>
    <source>
        <strain evidence="5">JCM 3367</strain>
    </source>
</reference>
<dbReference type="Gene3D" id="1.10.10.10">
    <property type="entry name" value="Winged helix-like DNA-binding domain superfamily/Winged helix DNA-binding domain"/>
    <property type="match status" value="1"/>
</dbReference>
<comment type="caution">
    <text evidence="4">The sequence shown here is derived from an EMBL/GenBank/DDBJ whole genome shotgun (WGS) entry which is preliminary data.</text>
</comment>
<dbReference type="Pfam" id="PF01048">
    <property type="entry name" value="PNP_UDP_1"/>
    <property type="match status" value="1"/>
</dbReference>
<evidence type="ECO:0008006" key="6">
    <source>
        <dbReference type="Google" id="ProtNLM"/>
    </source>
</evidence>
<evidence type="ECO:0000313" key="4">
    <source>
        <dbReference type="EMBL" id="GAA2532682.1"/>
    </source>
</evidence>
<sequence>MTLTTLELDILRMLRRSAAPLSGRQVADIAGIAPNTANKVLKALQNRKLVRSATAGRAIRWTTTEDVAEIKEMEGSAQERVALVITAVELEHTEVRNRLLNVERVRQGGIWMVRGEVSSGSINWTVYLARAGMGNAPSAALVGLAARDLHANLVAFVGTAAGLKPADQRHGDVVVGSRIHNPYVGKQVPTESGSKLLGRDKTYDVPAPLVSVVNACIEDSEWTSSARSQHYNADHPHAYAAPIVSVEAVQTDPDGPVMQEIRSRFQDAAALDMESFGLAAGADIHDLPVLAVRGISDFIGDKAKAGNDDIQPHAAGNAARLLRDILLFADPDDFRRGRPTPHPEPPGDQGDPATVALPGAAQMWMDRLQRRSPARADAAKDALAEIRRGGDTAATWLSRALHRPPAWLREDDTGDGWALVSSLASIAGSKVAWRGFEQAATAARLTGDLDASAYFTVTGRLERIGKDLDEDDIDGKAGLGALDSFDDDVVARFGGVIEFYRAVVEGDLTKMKARAEVAIASFGLTEPTGVLRAPEEPVPHVDLDPALRDVTVTTMLRQLAQMMLAPGAADQLGVQSGLAVRRLRGNPVTRDLADDGLRLAQWAVALRPNSEGAQLTQAQTMLGVLVSMSGRTSADVEDEISKRARAVEVDALEVRDVLREWDGASASALAVAARARSIQGDFAGAMRLLLPAPDGLASQREAKHPEVVRLGAFTARATGNDELALALAAKNPDRAEGELMRAAVLGGRPQMASEAKEALFAALELSAGNHHSDFQALMALSRKFNSLKENEQATVIRHIDSLGQLDYDLAEVMRARVLLSQGDPEAALRHVRGLERNELALDAHADALVASGRAEEAARLVFDEGTGRGDIPLATEALEIAMNNGLTATAREFALTLLSRDDGKPVRLKALRALQQISRSENKWHDVTIRTEQVIQEYGADSLPVPEAEYWRLAEALYFVEKFEKALTVLLCAPAVSFNEREKAQLFLAILHRAIDERRSRNRTATEPAGADLGDPKLYTMFMRAAADWADDEQIAAAAMSVVLMGPGSTLTEIQIAELRDYIEKYFERHGVNASVTQINVAEDNLDPLIEFLRSGDARQQALQELTSEVRAGRFPLAALTDVAGRTCTESLIRRDLGYVMAVDDDHRGEQAAREALGSRAVVDTTAIVVAPWTGRPFKKLAAHLDSVIVPAPVRDDIARARRSLALKSTATLGWDTHQQRPVISETTPEEAQAHADAAEQVWADVQGLQVAPIADANRRDRWLSAITVAQELGVPVWADDIVIRGLARTMGIPAFGTLDLIRVIADESGIAAAVASLRENRVVDMAIDEPWYSLASKADWNVDSALALAISRPAAWRDIPESFNEFRSLIRRRPHDMDAQRTAIWAHRAADGLAAATVPSARPKVVTSLLAWVTFFADPFFTAVRDGAAVAAGADLPEEAGRLTELIINAAEDLRDRHYPAADALELLVEILCGGLLDSVGPEATSRIVAALVERLNNEIGSRLFAAYIQSVGR</sequence>
<organism evidence="4 5">
    <name type="scientific">Pilimelia columellifera subsp. columellifera</name>
    <dbReference type="NCBI Taxonomy" id="706583"/>
    <lineage>
        <taxon>Bacteria</taxon>
        <taxon>Bacillati</taxon>
        <taxon>Actinomycetota</taxon>
        <taxon>Actinomycetes</taxon>
        <taxon>Micromonosporales</taxon>
        <taxon>Micromonosporaceae</taxon>
        <taxon>Pilimelia</taxon>
    </lineage>
</organism>
<evidence type="ECO:0000259" key="3">
    <source>
        <dbReference type="Pfam" id="PF20698"/>
    </source>
</evidence>
<dbReference type="InterPro" id="IPR048987">
    <property type="entry name" value="PIN-TPR-GreABC"/>
</dbReference>
<dbReference type="Proteomes" id="UP001499978">
    <property type="component" value="Unassembled WGS sequence"/>
</dbReference>
<protein>
    <recommendedName>
        <fullName evidence="6">Nucleoside phosphorylase domain-containing protein</fullName>
    </recommendedName>
</protein>
<dbReference type="InterPro" id="IPR036388">
    <property type="entry name" value="WH-like_DNA-bd_sf"/>
</dbReference>
<dbReference type="EMBL" id="BAAARY010000037">
    <property type="protein sequence ID" value="GAA2532682.1"/>
    <property type="molecule type" value="Genomic_DNA"/>
</dbReference>
<dbReference type="PANTHER" id="PTHR46832:SF1">
    <property type="entry name" value="5'-METHYLTHIOADENOSINE_S-ADENOSYLHOMOCYSTEINE NUCLEOSIDASE"/>
    <property type="match status" value="1"/>
</dbReference>
<evidence type="ECO:0000313" key="5">
    <source>
        <dbReference type="Proteomes" id="UP001499978"/>
    </source>
</evidence>
<evidence type="ECO:0000259" key="2">
    <source>
        <dbReference type="Pfam" id="PF01048"/>
    </source>
</evidence>
<dbReference type="SUPFAM" id="SSF46785">
    <property type="entry name" value="Winged helix' DNA-binding domain"/>
    <property type="match status" value="1"/>
</dbReference>
<dbReference type="SUPFAM" id="SSF53167">
    <property type="entry name" value="Purine and uridine phosphorylases"/>
    <property type="match status" value="1"/>
</dbReference>
<feature type="region of interest" description="Disordered" evidence="1">
    <location>
        <begin position="332"/>
        <end position="353"/>
    </location>
</feature>
<keyword evidence="5" id="KW-1185">Reference proteome</keyword>
<dbReference type="InterPro" id="IPR036390">
    <property type="entry name" value="WH_DNA-bd_sf"/>
</dbReference>
<dbReference type="InterPro" id="IPR000845">
    <property type="entry name" value="Nucleoside_phosphorylase_d"/>
</dbReference>
<gene>
    <name evidence="4" type="ORF">GCM10010201_35280</name>
</gene>
<dbReference type="Pfam" id="PF20698">
    <property type="entry name" value="PIN-TPR-GreABC"/>
    <property type="match status" value="1"/>
</dbReference>
<accession>A0ABP6B1U5</accession>
<proteinExistence type="predicted"/>